<dbReference type="InterPro" id="IPR036882">
    <property type="entry name" value="Alba-like_dom_sf"/>
</dbReference>
<dbReference type="InterPro" id="IPR036188">
    <property type="entry name" value="FAD/NAD-bd_sf"/>
</dbReference>
<dbReference type="Gene3D" id="3.30.110.20">
    <property type="entry name" value="Alba-like domain"/>
    <property type="match status" value="2"/>
</dbReference>
<feature type="domain" description="DNA/RNA-binding protein Alba-like" evidence="9">
    <location>
        <begin position="909"/>
        <end position="949"/>
    </location>
</feature>
<evidence type="ECO:0000259" key="8">
    <source>
        <dbReference type="Pfam" id="PF01494"/>
    </source>
</evidence>
<dbReference type="SUPFAM" id="SSF51905">
    <property type="entry name" value="FAD/NAD(P)-binding domain"/>
    <property type="match status" value="3"/>
</dbReference>
<keyword evidence="6" id="KW-0472">Membrane</keyword>
<feature type="compositionally biased region" description="Basic residues" evidence="5">
    <location>
        <begin position="1982"/>
        <end position="1995"/>
    </location>
</feature>
<dbReference type="Pfam" id="PF01494">
    <property type="entry name" value="FAD_binding_3"/>
    <property type="match status" value="3"/>
</dbReference>
<feature type="domain" description="DNA/RNA-binding protein Alba-like" evidence="9">
    <location>
        <begin position="282"/>
        <end position="346"/>
    </location>
</feature>
<keyword evidence="2" id="KW-0560">Oxidoreductase</keyword>
<dbReference type="GO" id="GO:0003676">
    <property type="term" value="F:nucleic acid binding"/>
    <property type="evidence" value="ECO:0007669"/>
    <property type="project" value="InterPro"/>
</dbReference>
<comment type="similarity">
    <text evidence="1">Belongs to the PheA/TfdB FAD monooxygenase family.</text>
</comment>
<feature type="region of interest" description="Disordered" evidence="5">
    <location>
        <begin position="401"/>
        <end position="424"/>
    </location>
</feature>
<organism evidence="10 11">
    <name type="scientific">Nyssa sinensis</name>
    <dbReference type="NCBI Taxonomy" id="561372"/>
    <lineage>
        <taxon>Eukaryota</taxon>
        <taxon>Viridiplantae</taxon>
        <taxon>Streptophyta</taxon>
        <taxon>Embryophyta</taxon>
        <taxon>Tracheophyta</taxon>
        <taxon>Spermatophyta</taxon>
        <taxon>Magnoliopsida</taxon>
        <taxon>eudicotyledons</taxon>
        <taxon>Gunneridae</taxon>
        <taxon>Pentapetalae</taxon>
        <taxon>asterids</taxon>
        <taxon>Cornales</taxon>
        <taxon>Nyssaceae</taxon>
        <taxon>Nyssa</taxon>
    </lineage>
</organism>
<feature type="compositionally biased region" description="Basic residues" evidence="5">
    <location>
        <begin position="1459"/>
        <end position="1468"/>
    </location>
</feature>
<evidence type="ECO:0008006" key="12">
    <source>
        <dbReference type="Google" id="ProtNLM"/>
    </source>
</evidence>
<evidence type="ECO:0000259" key="9">
    <source>
        <dbReference type="Pfam" id="PF01918"/>
    </source>
</evidence>
<dbReference type="Pfam" id="PF01918">
    <property type="entry name" value="Alba"/>
    <property type="match status" value="2"/>
</dbReference>
<evidence type="ECO:0000313" key="11">
    <source>
        <dbReference type="Proteomes" id="UP000325577"/>
    </source>
</evidence>
<feature type="compositionally biased region" description="Basic residues" evidence="5">
    <location>
        <begin position="448"/>
        <end position="465"/>
    </location>
</feature>
<dbReference type="PRINTS" id="PR00420">
    <property type="entry name" value="RNGMNOXGNASE"/>
</dbReference>
<feature type="transmembrane region" description="Helical" evidence="6">
    <location>
        <begin position="535"/>
        <end position="555"/>
    </location>
</feature>
<keyword evidence="3" id="KW-0503">Monooxygenase</keyword>
<dbReference type="SUPFAM" id="SSF52833">
    <property type="entry name" value="Thioredoxin-like"/>
    <property type="match status" value="1"/>
</dbReference>
<feature type="domain" description="FAD-binding" evidence="8">
    <location>
        <begin position="538"/>
        <end position="851"/>
    </location>
</feature>
<evidence type="ECO:0000256" key="7">
    <source>
        <dbReference type="SAM" id="SignalP"/>
    </source>
</evidence>
<dbReference type="InterPro" id="IPR002938">
    <property type="entry name" value="FAD-bd"/>
</dbReference>
<evidence type="ECO:0000256" key="4">
    <source>
        <dbReference type="ARBA" id="ARBA00024018"/>
    </source>
</evidence>
<feature type="region of interest" description="Disordered" evidence="5">
    <location>
        <begin position="979"/>
        <end position="999"/>
    </location>
</feature>
<feature type="region of interest" description="Disordered" evidence="5">
    <location>
        <begin position="1494"/>
        <end position="1516"/>
    </location>
</feature>
<dbReference type="OrthoDB" id="37297at2759"/>
<feature type="compositionally biased region" description="Basic residues" evidence="5">
    <location>
        <begin position="1950"/>
        <end position="1961"/>
    </location>
</feature>
<keyword evidence="11" id="KW-1185">Reference proteome</keyword>
<keyword evidence="7" id="KW-0732">Signal</keyword>
<evidence type="ECO:0000256" key="2">
    <source>
        <dbReference type="ARBA" id="ARBA00023002"/>
    </source>
</evidence>
<dbReference type="GO" id="GO:0004497">
    <property type="term" value="F:monooxygenase activity"/>
    <property type="evidence" value="ECO:0007669"/>
    <property type="project" value="UniProtKB-KW"/>
</dbReference>
<dbReference type="EMBL" id="CM018038">
    <property type="protein sequence ID" value="KAA8537482.1"/>
    <property type="molecule type" value="Genomic_DNA"/>
</dbReference>
<sequence>MQRLSALLFFLFATCFSEWIVHAQVPIPAKLDGFVYKNRPATTDSIMIEAFFDPVCPDSRDSWPPLKQALDYYGPRISLIVHPFALPYHDNAFAASRALHIVNKLNPSATYNLLELFFKYQEEYYNKQTFNMSRASVVNKIVGLASKAAGNSYYSAIESSFSDRKTDLSTRISFKYGCSRGVYGTPFFFMNGFPLPDAGSARDYNGWRSIIDPLNHFKRIVVIVFKKSDVVAATKNDHEVDKEQGVTNKRSRRRGLFFRGGKTMDRYQRVEKPRAETPIDENEIRITSQGRMRSYITYAMSLLQEKGSTEIQFKAMGRAINKTVTIVELIKRRIVGLHQITSIGSTDITDTWEPLEEGLLPLETTRHVSMITITLSNKELNTSSVGYQPPLPAEQVKASTEFDYGGEGSPTGRGRVRGGRGRGRSRVTYGNGFASAEYEDGGWDRNRGYARGRGRGRGRNFRGRGRGGYNGPQVDAQQDSGIYNHEPPVQAQWIRLDGSIMYILLLPAVAHLLIFFCLSWLVLYTSHARATPMEIQEDIVIVGAGLAGLTTSLGLHRLGLRSLVLESSENLRITGFALTLWTNAWRALDAVGIGDSLRQHSLQLQGFRVATAVSDLPTETSLEGDYESRCVIRKELLETLVKALPPGTIKYSSKLVSIEDSGCFKLLHLADGSILKTKVLIGCDGVNSMVSKWLGLQKPVHARRSAIRGLAEFPNGHGFEPKLFMYMGGGFRFGIVPCNEKSLYWFCTFTPSTKNDEDMEQNPAKMKQFVLSKIGKLPQLEVDVVERTELDSISCSPLKLRLPWNILLGDIVKGNVCVAGDAFHPMTPDVGQGGCSALEDSVVLARCLAGAFLRKGGGEIRNEGGEHDEYERIKKCLEKYVKERKWRSFSLITTAYVVGFIQESDAKEKGRTEIQFKAMGRAINKTVTIVELIKRRIVGLHQITSIGSTDITDTREPLEEGLLPYQPPLPAEQVKASTEFDYGGEGSPSGRGRVRGGRGRGRSRVTYVLYTSHARATPMEIQEDIVIVGAGLAGLTTSLGLHRLGLRSLVLESSENLRITGFALTLWTNAWRALDAVGIGDSLRQHSLQLQGLRVATAVSDLPTETSLEGDYESRCVIRKELLETLVKALPPGTVKYSSKVVSIEDSGCFKLLHLADGSILKTKCGGFHIQYKVLIGCDGVNSVVSKWLGLQKPVHAGRSAIRGLAEFPNGHGFEPKALFHMGGGFRFGIVPCNEKSLYWFCTFAPSTKNMEQNPAKMKQFVLSKIGKLPQPELDVVERTELDSISCSPLKLRLPWNLLLGDIVKGNACVAGDALHPMTPDIGQGGCSALEDGVVLARCLAGAFLRKGGGEIRNEGGEHDEYERIKKCLEKHAKERKWRSFRLITTAYVVGFIQESDAKLFSDGAGHLLITSIGSTDITNTWEPLEEGLLPYQPPLPAEQVKASTEFDYGVEGSPTGRGRVRGGRGRGRSRVTYGNGFASAEYEDGGWDRNRGYATGRGRGRGRNFRGRGKGGYNGPQVDAQQDSGVYNHEPPVQACVLYTSHARATPMEIQEDIVIVGAGLAGLTTSLGLHRLGLRSLVLESSENLRITGFALTLWTNAWRALDAVGIGDSLRQHSLQLQGFRVATAVSDLPTETSLEGDYESRCVIRKELLETLVKALPPGTIKYSSKLVSIEDSGCFKLLHLADGSILKTKVLIGCDGVNSMVSKWLGLQKPVHARRSAIRGLAEFPNGHGFEPKLFMYMGGGFRFGIVPCNEKSLYWFCTFTPSTKNDEDMEQNPAKMKQFVLSKIGKLPQLEVDVVERTELGSISCSPLKLRLPWNLLLGDIVKGNVCVAGDAFHPMTPDVGQGGCSALEDSVVLARCLAGAFLRKGEERSEMEENMMNMKGSRSVWRSMRKRGNGEVLVSSLLHMWWDLYKRVMRRYQPPLPAEQVKASTEFDYGGEGSPSVRGRVRGGRGRGRSRVTYGNGFASAEYEDGGYARGRGRGRGRNFRGRGRGGYNGPQVDAQQDSGVYNHEPPVQARGRGRGRGIRGRGRGFRSNGPIHVADVVA</sequence>
<feature type="domain" description="FAD-binding" evidence="8">
    <location>
        <begin position="1024"/>
        <end position="1343"/>
    </location>
</feature>
<dbReference type="InterPro" id="IPR002775">
    <property type="entry name" value="DNA/RNA-bd_Alba-like"/>
</dbReference>
<feature type="region of interest" description="Disordered" evidence="5">
    <location>
        <begin position="447"/>
        <end position="472"/>
    </location>
</feature>
<keyword evidence="6" id="KW-1133">Transmembrane helix</keyword>
<evidence type="ECO:0000256" key="5">
    <source>
        <dbReference type="SAM" id="MobiDB-lite"/>
    </source>
</evidence>
<dbReference type="InterPro" id="IPR036249">
    <property type="entry name" value="Thioredoxin-like_sf"/>
</dbReference>
<name>A0A5J5B6K6_9ASTE</name>
<evidence type="ECO:0000256" key="3">
    <source>
        <dbReference type="ARBA" id="ARBA00023033"/>
    </source>
</evidence>
<feature type="compositionally biased region" description="Basic residues" evidence="5">
    <location>
        <begin position="1499"/>
        <end position="1510"/>
    </location>
</feature>
<keyword evidence="6" id="KW-0812">Transmembrane</keyword>
<feature type="region of interest" description="Disordered" evidence="5">
    <location>
        <begin position="1937"/>
        <end position="2050"/>
    </location>
</feature>
<evidence type="ECO:0000313" key="10">
    <source>
        <dbReference type="EMBL" id="KAA8537482.1"/>
    </source>
</evidence>
<feature type="compositionally biased region" description="Basic residues" evidence="5">
    <location>
        <begin position="414"/>
        <end position="424"/>
    </location>
</feature>
<dbReference type="GO" id="GO:0071949">
    <property type="term" value="F:FAD binding"/>
    <property type="evidence" value="ECO:0007669"/>
    <property type="project" value="InterPro"/>
</dbReference>
<dbReference type="Proteomes" id="UP000325577">
    <property type="component" value="Linkage Group LG15"/>
</dbReference>
<dbReference type="Gene3D" id="3.30.9.30">
    <property type="match status" value="1"/>
</dbReference>
<accession>A0A5J5B6K6</accession>
<dbReference type="SUPFAM" id="SSF82704">
    <property type="entry name" value="AlbA-like"/>
    <property type="match status" value="2"/>
</dbReference>
<feature type="chain" id="PRO_5023897610" description="FAD-binding domain-containing protein" evidence="7">
    <location>
        <begin position="24"/>
        <end position="2050"/>
    </location>
</feature>
<proteinExistence type="inferred from homology"/>
<feature type="region of interest" description="Disordered" evidence="5">
    <location>
        <begin position="1449"/>
        <end position="1468"/>
    </location>
</feature>
<dbReference type="PANTHER" id="PTHR45934:SF28">
    <property type="entry name" value="OS03G0153100 PROTEIN"/>
    <property type="match status" value="1"/>
</dbReference>
<evidence type="ECO:0000256" key="6">
    <source>
        <dbReference type="SAM" id="Phobius"/>
    </source>
</evidence>
<feature type="compositionally biased region" description="Basic residues" evidence="5">
    <location>
        <begin position="2023"/>
        <end position="2036"/>
    </location>
</feature>
<dbReference type="Gene3D" id="3.50.50.60">
    <property type="entry name" value="FAD/NAD(P)-binding domain"/>
    <property type="match status" value="3"/>
</dbReference>
<dbReference type="FunFam" id="3.30.110.20:FF:000003">
    <property type="entry name" value="DNA/RNA-binding protein Alba 1"/>
    <property type="match status" value="1"/>
</dbReference>
<comment type="similarity">
    <text evidence="4">Belongs to the 3-hydroxybenzoate 6-hydroxylase family.</text>
</comment>
<protein>
    <recommendedName>
        <fullName evidence="12">FAD-binding domain-containing protein</fullName>
    </recommendedName>
</protein>
<dbReference type="Gene3D" id="3.40.30.10">
    <property type="entry name" value="Glutaredoxin"/>
    <property type="match status" value="1"/>
</dbReference>
<dbReference type="InterPro" id="IPR044560">
    <property type="entry name" value="MOase"/>
</dbReference>
<feature type="domain" description="FAD-binding" evidence="8">
    <location>
        <begin position="1554"/>
        <end position="1867"/>
    </location>
</feature>
<dbReference type="CDD" id="cd02972">
    <property type="entry name" value="DsbA_family"/>
    <property type="match status" value="1"/>
</dbReference>
<feature type="transmembrane region" description="Helical" evidence="6">
    <location>
        <begin position="500"/>
        <end position="523"/>
    </location>
</feature>
<evidence type="ECO:0000256" key="1">
    <source>
        <dbReference type="ARBA" id="ARBA00007801"/>
    </source>
</evidence>
<gene>
    <name evidence="10" type="ORF">F0562_027090</name>
</gene>
<feature type="signal peptide" evidence="7">
    <location>
        <begin position="1"/>
        <end position="23"/>
    </location>
</feature>
<dbReference type="PANTHER" id="PTHR45934">
    <property type="entry name" value="FAD/NAD(P)-BINDING OXIDOREDUCTASE FAMILY PROTEIN"/>
    <property type="match status" value="1"/>
</dbReference>
<reference evidence="10 11" key="1">
    <citation type="submission" date="2019-09" db="EMBL/GenBank/DDBJ databases">
        <title>A chromosome-level genome assembly of the Chinese tupelo Nyssa sinensis.</title>
        <authorList>
            <person name="Yang X."/>
            <person name="Kang M."/>
            <person name="Yang Y."/>
            <person name="Xiong H."/>
            <person name="Wang M."/>
            <person name="Zhang Z."/>
            <person name="Wang Z."/>
            <person name="Wu H."/>
            <person name="Ma T."/>
            <person name="Liu J."/>
            <person name="Xi Z."/>
        </authorList>
    </citation>
    <scope>NUCLEOTIDE SEQUENCE [LARGE SCALE GENOMIC DNA]</scope>
    <source>
        <strain evidence="10">J267</strain>
        <tissue evidence="10">Leaf</tissue>
    </source>
</reference>